<evidence type="ECO:0000256" key="9">
    <source>
        <dbReference type="SAM" id="MobiDB-lite"/>
    </source>
</evidence>
<dbReference type="PROSITE" id="PS00028">
    <property type="entry name" value="ZINC_FINGER_C2H2_1"/>
    <property type="match status" value="1"/>
</dbReference>
<name>A0A8J0TLL8_XENLA</name>
<dbReference type="GO" id="GO:0003677">
    <property type="term" value="F:DNA binding"/>
    <property type="evidence" value="ECO:0007669"/>
    <property type="project" value="UniProtKB-KW"/>
</dbReference>
<dbReference type="GO" id="GO:0005667">
    <property type="term" value="C:transcription regulator complex"/>
    <property type="evidence" value="ECO:0000318"/>
    <property type="project" value="GO_Central"/>
</dbReference>
<dbReference type="Xenbase" id="XB-GENE-17346604">
    <property type="gene designation" value="mideas.L"/>
</dbReference>
<feature type="compositionally biased region" description="Basic and acidic residues" evidence="9">
    <location>
        <begin position="901"/>
        <end position="912"/>
    </location>
</feature>
<dbReference type="AGR" id="Xenbase:XB-GENE-17346604"/>
<comment type="subcellular location">
    <subcellularLocation>
        <location evidence="1">Nucleus</location>
    </subcellularLocation>
</comment>
<keyword evidence="2" id="KW-0597">Phosphoprotein</keyword>
<dbReference type="Pfam" id="PF00249">
    <property type="entry name" value="Myb_DNA-binding"/>
    <property type="match status" value="1"/>
</dbReference>
<dbReference type="AlphaFoldDB" id="A0A8J0TLL8"/>
<feature type="compositionally biased region" description="Basic and acidic residues" evidence="9">
    <location>
        <begin position="919"/>
        <end position="928"/>
    </location>
</feature>
<gene>
    <name evidence="14 15 16" type="primary">mideas.L</name>
</gene>
<keyword evidence="8" id="KW-0863">Zinc-finger</keyword>
<evidence type="ECO:0000259" key="12">
    <source>
        <dbReference type="PROSITE" id="PS51293"/>
    </source>
</evidence>
<protein>
    <submittedName>
        <fullName evidence="14 15">Mitotic deacetylase-associated SANT domain protein isoform X1</fullName>
    </submittedName>
</protein>
<dbReference type="GeneID" id="108699180"/>
<feature type="compositionally biased region" description="Basic and acidic residues" evidence="9">
    <location>
        <begin position="460"/>
        <end position="473"/>
    </location>
</feature>
<keyword evidence="3" id="KW-0007">Acetylation</keyword>
<feature type="domain" description="C2H2-type" evidence="10">
    <location>
        <begin position="996"/>
        <end position="1023"/>
    </location>
</feature>
<feature type="region of interest" description="Disordered" evidence="9">
    <location>
        <begin position="392"/>
        <end position="433"/>
    </location>
</feature>
<evidence type="ECO:0000256" key="8">
    <source>
        <dbReference type="PROSITE-ProRule" id="PRU00042"/>
    </source>
</evidence>
<dbReference type="InterPro" id="IPR013087">
    <property type="entry name" value="Znf_C2H2_type"/>
</dbReference>
<evidence type="ECO:0000259" key="10">
    <source>
        <dbReference type="PROSITE" id="PS50157"/>
    </source>
</evidence>
<dbReference type="GO" id="GO:0008270">
    <property type="term" value="F:zinc ion binding"/>
    <property type="evidence" value="ECO:0007669"/>
    <property type="project" value="UniProtKB-KW"/>
</dbReference>
<dbReference type="RefSeq" id="XP_018086540.1">
    <property type="nucleotide sequence ID" value="XM_018231051.2"/>
</dbReference>
<evidence type="ECO:0000313" key="15">
    <source>
        <dbReference type="RefSeq" id="XP_018086540.1"/>
    </source>
</evidence>
<keyword evidence="4" id="KW-0805">Transcription regulation</keyword>
<evidence type="ECO:0000256" key="1">
    <source>
        <dbReference type="ARBA" id="ARBA00004123"/>
    </source>
</evidence>
<proteinExistence type="predicted"/>
<dbReference type="GO" id="GO:0045892">
    <property type="term" value="P:negative regulation of DNA-templated transcription"/>
    <property type="evidence" value="ECO:0000318"/>
    <property type="project" value="GO_Central"/>
</dbReference>
<dbReference type="Gene3D" id="1.10.10.60">
    <property type="entry name" value="Homeodomain-like"/>
    <property type="match status" value="1"/>
</dbReference>
<feature type="compositionally biased region" description="Polar residues" evidence="9">
    <location>
        <begin position="543"/>
        <end position="553"/>
    </location>
</feature>
<keyword evidence="13" id="KW-1185">Reference proteome</keyword>
<dbReference type="CTD" id="108699180"/>
<evidence type="ECO:0000313" key="16">
    <source>
        <dbReference type="Xenbase" id="XB-GENE-17346604"/>
    </source>
</evidence>
<feature type="compositionally biased region" description="Basic and acidic residues" evidence="9">
    <location>
        <begin position="864"/>
        <end position="875"/>
    </location>
</feature>
<dbReference type="SUPFAM" id="SSF46689">
    <property type="entry name" value="Homeodomain-like"/>
    <property type="match status" value="1"/>
</dbReference>
<dbReference type="InterPro" id="IPR000949">
    <property type="entry name" value="ELM2_dom"/>
</dbReference>
<dbReference type="PANTHER" id="PTHR16089">
    <property type="entry name" value="REST COREPRESSOR COREST PROTEIN-RELATED"/>
    <property type="match status" value="1"/>
</dbReference>
<dbReference type="GO" id="GO:0003714">
    <property type="term" value="F:transcription corepressor activity"/>
    <property type="evidence" value="ECO:0000318"/>
    <property type="project" value="GO_Central"/>
</dbReference>
<keyword evidence="7" id="KW-0539">Nucleus</keyword>
<dbReference type="SMART" id="SM00717">
    <property type="entry name" value="SANT"/>
    <property type="match status" value="1"/>
</dbReference>
<feature type="compositionally biased region" description="Basic residues" evidence="9">
    <location>
        <begin position="1006"/>
        <end position="1016"/>
    </location>
</feature>
<evidence type="ECO:0000259" key="11">
    <source>
        <dbReference type="PROSITE" id="PS51156"/>
    </source>
</evidence>
<feature type="domain" description="ELM2" evidence="11">
    <location>
        <begin position="693"/>
        <end position="782"/>
    </location>
</feature>
<dbReference type="PROSITE" id="PS51293">
    <property type="entry name" value="SANT"/>
    <property type="match status" value="1"/>
</dbReference>
<evidence type="ECO:0000256" key="2">
    <source>
        <dbReference type="ARBA" id="ARBA00022553"/>
    </source>
</evidence>
<accession>A0A8J0TLL8</accession>
<keyword evidence="5" id="KW-0238">DNA-binding</keyword>
<dbReference type="GO" id="GO:0006357">
    <property type="term" value="P:regulation of transcription by RNA polymerase II"/>
    <property type="evidence" value="ECO:0000318"/>
    <property type="project" value="GO_Central"/>
</dbReference>
<dbReference type="InterPro" id="IPR009057">
    <property type="entry name" value="Homeodomain-like_sf"/>
</dbReference>
<dbReference type="Pfam" id="PF01448">
    <property type="entry name" value="ELM2"/>
    <property type="match status" value="1"/>
</dbReference>
<evidence type="ECO:0000256" key="7">
    <source>
        <dbReference type="ARBA" id="ARBA00023242"/>
    </source>
</evidence>
<dbReference type="KEGG" id="xla:108699180"/>
<dbReference type="GO" id="GO:0000118">
    <property type="term" value="C:histone deacetylase complex"/>
    <property type="evidence" value="ECO:0000318"/>
    <property type="project" value="GO_Central"/>
</dbReference>
<feature type="domain" description="SANT" evidence="12">
    <location>
        <begin position="797"/>
        <end position="848"/>
    </location>
</feature>
<feature type="region of interest" description="Disordered" evidence="9">
    <location>
        <begin position="949"/>
        <end position="1033"/>
    </location>
</feature>
<feature type="region of interest" description="Disordered" evidence="9">
    <location>
        <begin position="864"/>
        <end position="887"/>
    </location>
</feature>
<dbReference type="FunFam" id="1.10.10.60:FF:000086">
    <property type="entry name" value="transcriptional-regulating factor 1 isoform X1"/>
    <property type="match status" value="1"/>
</dbReference>
<feature type="region of interest" description="Disordered" evidence="9">
    <location>
        <begin position="901"/>
        <end position="937"/>
    </location>
</feature>
<evidence type="ECO:0000313" key="13">
    <source>
        <dbReference type="Proteomes" id="UP000186698"/>
    </source>
</evidence>
<evidence type="ECO:0000256" key="3">
    <source>
        <dbReference type="ARBA" id="ARBA00022990"/>
    </source>
</evidence>
<feature type="region of interest" description="Disordered" evidence="9">
    <location>
        <begin position="1048"/>
        <end position="1080"/>
    </location>
</feature>
<evidence type="ECO:0000256" key="5">
    <source>
        <dbReference type="ARBA" id="ARBA00023125"/>
    </source>
</evidence>
<evidence type="ECO:0000256" key="6">
    <source>
        <dbReference type="ARBA" id="ARBA00023163"/>
    </source>
</evidence>
<sequence>MNLQPQQKASNKRTGKRITFFNEQLPVASKLPQVKEQQFYGTTVRPPVPQASDFSKVDGLASAPSSNMLNTVVYTQDRPDAMRMNQQQVPGKWNVSERSDPTWQAQPASMWQRNPGGYGVTMVSSYHNHHEPQKRSQDKAVGVSQLDMYGDALQQMMSQKAQLEHHTLAQQQAHLNSVLQAQQQQQQIQQQQTQHLSLQPFQMAFGHQGQKPALSELFHVFPNASSNAAFVSQQKQQTALPQMQLFENFYPTQQQQQATYGIQPTVSMAQHHGVAQQKMQMISQTQLAPSLQEYTKAVAEHNQQTVLPKAQIPLPRRSRRLSKEGLPPLAPMGIAQPFEGQVTNQYMQNPYEHALPNQVEALESYKRGYQQIQRDTQIITQDKNYGHLPKLDKAPLPQNGRAGEMHPLTDQSGSENDPLAGGTGGVIQTTRRRRRISQEVNLFTLAQKASELPSLQNTKLDADASGDKRKSQESKVNVDFAGVPTSKRTRGDGDLRPLVMPVSVPVKMETGKEKGEDAKMEKTAGSERDSSASMPSVIVTRNRAGQTNLTEASTLKHEVSPLSEGETPSRKPKRPRPEPLFIPPKSGTFIVPVLYSNITPYQSHLRSPVRVPDHPCDRNFELPPYTPPPILSPVREGSGLYFNAIMSASSHGMPPPVTPKSSTRTLLRSTDSVDDMPPLLTAMGEVTPVSIEPRINIGSRFQAEIPDLRARSSAMCDEHKGNLLWQPLDESGYSQGKVEELLTAACSSILPGGGTNQELTLHYLHETKGNILAALAKLLLKKPSRSRNHPLCDYHYSGSDRWSMEEKRLFNKGMAIYKKDFLLVQKLIKTKTVAQCVEFYYTYKKQVKIGRSGMLIYGDAEPVADEKNPREDSEINIKSSHRVPPLMPPRREMLIERTAEELNTDKGLEESKIQVNSNELKKEEEERVPPSTKVTQSLEASETINDTLILRNQEPNTRMADHSSKARGRRPRNTFPPEGTKNPEVQNKPPEQEGTFPCKKCDRVFLKVKSRSAHMKSHAEQEKKAAAQRQNEAAAAAAAAAAAQAALQARLRYKESSESESSSSDSSSSESCDSSDDGEI</sequence>
<evidence type="ECO:0000256" key="4">
    <source>
        <dbReference type="ARBA" id="ARBA00023015"/>
    </source>
</evidence>
<dbReference type="PROSITE" id="PS50157">
    <property type="entry name" value="ZINC_FINGER_C2H2_2"/>
    <property type="match status" value="1"/>
</dbReference>
<feature type="region of interest" description="Disordered" evidence="9">
    <location>
        <begin position="456"/>
        <end position="583"/>
    </location>
</feature>
<reference evidence="14 15" key="1">
    <citation type="submission" date="2022-04" db="UniProtKB">
        <authorList>
            <consortium name="RefSeq"/>
        </authorList>
    </citation>
    <scope>IDENTIFICATION</scope>
    <source>
        <strain evidence="14 15">J_2021</strain>
        <tissue evidence="14 15">Erythrocytes</tissue>
    </source>
</reference>
<dbReference type="Proteomes" id="UP000186698">
    <property type="component" value="Chromosome 8L"/>
</dbReference>
<keyword evidence="6" id="KW-0804">Transcription</keyword>
<dbReference type="InterPro" id="IPR001005">
    <property type="entry name" value="SANT/Myb"/>
</dbReference>
<evidence type="ECO:0000313" key="14">
    <source>
        <dbReference type="RefSeq" id="XP_018086539.1"/>
    </source>
</evidence>
<dbReference type="SMART" id="SM01189">
    <property type="entry name" value="ELM2"/>
    <property type="match status" value="1"/>
</dbReference>
<dbReference type="PANTHER" id="PTHR16089:SF24">
    <property type="entry name" value="MITOTIC DEACETYLASE-ASSOCIATED SANT DOMAIN PROTEIN"/>
    <property type="match status" value="1"/>
</dbReference>
<keyword evidence="8" id="KW-0479">Metal-binding</keyword>
<feature type="compositionally biased region" description="Low complexity" evidence="9">
    <location>
        <begin position="1059"/>
        <end position="1072"/>
    </location>
</feature>
<dbReference type="InterPro" id="IPR017884">
    <property type="entry name" value="SANT_dom"/>
</dbReference>
<keyword evidence="8" id="KW-0862">Zinc</keyword>
<dbReference type="PROSITE" id="PS51156">
    <property type="entry name" value="ELM2"/>
    <property type="match status" value="1"/>
</dbReference>
<feature type="compositionally biased region" description="Basic and acidic residues" evidence="9">
    <location>
        <begin position="509"/>
        <end position="530"/>
    </location>
</feature>
<dbReference type="OrthoDB" id="10258692at2759"/>
<dbReference type="RefSeq" id="XP_018086539.1">
    <property type="nucleotide sequence ID" value="XM_018231050.2"/>
</dbReference>
<organism evidence="14">
    <name type="scientific">Xenopus laevis</name>
    <name type="common">African clawed frog</name>
    <dbReference type="NCBI Taxonomy" id="8355"/>
    <lineage>
        <taxon>Eukaryota</taxon>
        <taxon>Metazoa</taxon>
        <taxon>Chordata</taxon>
        <taxon>Craniata</taxon>
        <taxon>Vertebrata</taxon>
        <taxon>Euteleostomi</taxon>
        <taxon>Amphibia</taxon>
        <taxon>Batrachia</taxon>
        <taxon>Anura</taxon>
        <taxon>Pipoidea</taxon>
        <taxon>Pipidae</taxon>
        <taxon>Xenopodinae</taxon>
        <taxon>Xenopus</taxon>
        <taxon>Xenopus</taxon>
    </lineage>
</organism>
<dbReference type="InterPro" id="IPR051066">
    <property type="entry name" value="Trans_reg/Corepressor"/>
</dbReference>